<dbReference type="Pfam" id="PF00027">
    <property type="entry name" value="cNMP_binding"/>
    <property type="match status" value="1"/>
</dbReference>
<evidence type="ECO:0000259" key="5">
    <source>
        <dbReference type="PROSITE" id="PS51063"/>
    </source>
</evidence>
<evidence type="ECO:0000259" key="4">
    <source>
        <dbReference type="PROSITE" id="PS50042"/>
    </source>
</evidence>
<dbReference type="GO" id="GO:0003677">
    <property type="term" value="F:DNA binding"/>
    <property type="evidence" value="ECO:0007669"/>
    <property type="project" value="UniProtKB-KW"/>
</dbReference>
<protein>
    <submittedName>
        <fullName evidence="6">CRP/FNR family transcriptional regulator, cyclic AMP receptor protein</fullName>
    </submittedName>
</protein>
<keyword evidence="7" id="KW-1185">Reference proteome</keyword>
<evidence type="ECO:0000313" key="6">
    <source>
        <dbReference type="EMBL" id="SHK13802.1"/>
    </source>
</evidence>
<feature type="domain" description="HTH crp-type" evidence="5">
    <location>
        <begin position="158"/>
        <end position="227"/>
    </location>
</feature>
<dbReference type="RefSeq" id="WP_073110392.1">
    <property type="nucleotide sequence ID" value="NZ_FQZY01000031.1"/>
</dbReference>
<dbReference type="STRING" id="1121950.SAMN02745243_02283"/>
<dbReference type="GO" id="GO:0006355">
    <property type="term" value="P:regulation of DNA-templated transcription"/>
    <property type="evidence" value="ECO:0007669"/>
    <property type="project" value="InterPro"/>
</dbReference>
<evidence type="ECO:0000256" key="1">
    <source>
        <dbReference type="ARBA" id="ARBA00023015"/>
    </source>
</evidence>
<dbReference type="Proteomes" id="UP000184301">
    <property type="component" value="Unassembled WGS sequence"/>
</dbReference>
<reference evidence="6 7" key="1">
    <citation type="submission" date="2016-11" db="EMBL/GenBank/DDBJ databases">
        <authorList>
            <person name="Jaros S."/>
            <person name="Januszkiewicz K."/>
            <person name="Wedrychowicz H."/>
        </authorList>
    </citation>
    <scope>NUCLEOTIDE SEQUENCE [LARGE SCALE GENOMIC DNA]</scope>
    <source>
        <strain evidence="6 7">DSM 15480</strain>
    </source>
</reference>
<feature type="domain" description="Cyclic nucleotide-binding" evidence="4">
    <location>
        <begin position="12"/>
        <end position="127"/>
    </location>
</feature>
<sequence>MEQKYIYQVLPFLKELERDRREQLEAYFDSAPLWLMNAFQVLQLEKGTTLVHENAVVDMVYIIGKGTVKGTDYRIYGTTYDFMRFEGVYALGGMEIVMDLDKYQTTLITMTPCTMIAIPKRQFERWLKTDIKALKQEAKAIGEYLLMEGRNGRAFLFLQGSDRLCMLFADLYRNYAKQDAFELKSTRQELAEQSGLCVKTVNRSVKKFEDENLIGRKGNTITITKEQCEKMEQIVAELIDRSGSGCI</sequence>
<evidence type="ECO:0000256" key="3">
    <source>
        <dbReference type="ARBA" id="ARBA00023163"/>
    </source>
</evidence>
<proteinExistence type="predicted"/>
<dbReference type="InterPro" id="IPR036388">
    <property type="entry name" value="WH-like_DNA-bd_sf"/>
</dbReference>
<dbReference type="OrthoDB" id="3194797at2"/>
<keyword evidence="6" id="KW-0675">Receptor</keyword>
<dbReference type="PRINTS" id="PR00034">
    <property type="entry name" value="HTHCRP"/>
</dbReference>
<dbReference type="SUPFAM" id="SSF46785">
    <property type="entry name" value="Winged helix' DNA-binding domain"/>
    <property type="match status" value="1"/>
</dbReference>
<dbReference type="PROSITE" id="PS51063">
    <property type="entry name" value="HTH_CRP_2"/>
    <property type="match status" value="1"/>
</dbReference>
<dbReference type="InterPro" id="IPR018490">
    <property type="entry name" value="cNMP-bd_dom_sf"/>
</dbReference>
<dbReference type="Gene3D" id="2.60.120.10">
    <property type="entry name" value="Jelly Rolls"/>
    <property type="match status" value="1"/>
</dbReference>
<keyword evidence="2" id="KW-0238">DNA-binding</keyword>
<name>A0A1M6Q0V2_9FIRM</name>
<dbReference type="SMART" id="SM00419">
    <property type="entry name" value="HTH_CRP"/>
    <property type="match status" value="1"/>
</dbReference>
<dbReference type="InterPro" id="IPR036390">
    <property type="entry name" value="WH_DNA-bd_sf"/>
</dbReference>
<dbReference type="InterPro" id="IPR014710">
    <property type="entry name" value="RmlC-like_jellyroll"/>
</dbReference>
<dbReference type="AlphaFoldDB" id="A0A1M6Q0V2"/>
<accession>A0A1M6Q0V2</accession>
<keyword evidence="1" id="KW-0805">Transcription regulation</keyword>
<dbReference type="SUPFAM" id="SSF51206">
    <property type="entry name" value="cAMP-binding domain-like"/>
    <property type="match status" value="1"/>
</dbReference>
<dbReference type="EMBL" id="FQZY01000031">
    <property type="protein sequence ID" value="SHK13802.1"/>
    <property type="molecule type" value="Genomic_DNA"/>
</dbReference>
<dbReference type="InterPro" id="IPR012318">
    <property type="entry name" value="HTH_CRP"/>
</dbReference>
<dbReference type="InterPro" id="IPR000595">
    <property type="entry name" value="cNMP-bd_dom"/>
</dbReference>
<dbReference type="CDD" id="cd00038">
    <property type="entry name" value="CAP_ED"/>
    <property type="match status" value="1"/>
</dbReference>
<gene>
    <name evidence="6" type="ORF">SAMN02745243_02283</name>
</gene>
<dbReference type="PROSITE" id="PS50042">
    <property type="entry name" value="CNMP_BINDING_3"/>
    <property type="match status" value="1"/>
</dbReference>
<evidence type="ECO:0000313" key="7">
    <source>
        <dbReference type="Proteomes" id="UP000184301"/>
    </source>
</evidence>
<dbReference type="Gene3D" id="1.10.10.10">
    <property type="entry name" value="Winged helix-like DNA-binding domain superfamily/Winged helix DNA-binding domain"/>
    <property type="match status" value="1"/>
</dbReference>
<organism evidence="6 7">
    <name type="scientific">Hespellia stercorisuis DSM 15480</name>
    <dbReference type="NCBI Taxonomy" id="1121950"/>
    <lineage>
        <taxon>Bacteria</taxon>
        <taxon>Bacillati</taxon>
        <taxon>Bacillota</taxon>
        <taxon>Clostridia</taxon>
        <taxon>Lachnospirales</taxon>
        <taxon>Lachnospiraceae</taxon>
        <taxon>Hespellia</taxon>
    </lineage>
</organism>
<evidence type="ECO:0000256" key="2">
    <source>
        <dbReference type="ARBA" id="ARBA00023125"/>
    </source>
</evidence>
<keyword evidence="3" id="KW-0804">Transcription</keyword>
<dbReference type="Pfam" id="PF13545">
    <property type="entry name" value="HTH_Crp_2"/>
    <property type="match status" value="1"/>
</dbReference>